<gene>
    <name evidence="1" type="ORF">WN51_04850</name>
</gene>
<evidence type="ECO:0000313" key="2">
    <source>
        <dbReference type="Proteomes" id="UP000053105"/>
    </source>
</evidence>
<keyword evidence="2" id="KW-1185">Reference proteome</keyword>
<dbReference type="AlphaFoldDB" id="A0A0M8ZS99"/>
<accession>A0A0M8ZS99</accession>
<reference evidence="1 2" key="1">
    <citation type="submission" date="2015-07" db="EMBL/GenBank/DDBJ databases">
        <title>The genome of Melipona quadrifasciata.</title>
        <authorList>
            <person name="Pan H."/>
            <person name="Kapheim K."/>
        </authorList>
    </citation>
    <scope>NUCLEOTIDE SEQUENCE [LARGE SCALE GENOMIC DNA]</scope>
    <source>
        <strain evidence="1">0111107301</strain>
        <tissue evidence="1">Whole body</tissue>
    </source>
</reference>
<dbReference type="Proteomes" id="UP000053105">
    <property type="component" value="Unassembled WGS sequence"/>
</dbReference>
<evidence type="ECO:0000313" key="1">
    <source>
        <dbReference type="EMBL" id="KOX70110.1"/>
    </source>
</evidence>
<sequence length="81" mass="9705">MVDRTTFFSFARWQNKRERTRPISAPKIDPKRDKKQPLDVQLVEFSTNLVSRDKFESSPPVDRATDSEWIRIVMPELARWR</sequence>
<proteinExistence type="predicted"/>
<name>A0A0M8ZS99_9HYME</name>
<organism evidence="1 2">
    <name type="scientific">Melipona quadrifasciata</name>
    <dbReference type="NCBI Taxonomy" id="166423"/>
    <lineage>
        <taxon>Eukaryota</taxon>
        <taxon>Metazoa</taxon>
        <taxon>Ecdysozoa</taxon>
        <taxon>Arthropoda</taxon>
        <taxon>Hexapoda</taxon>
        <taxon>Insecta</taxon>
        <taxon>Pterygota</taxon>
        <taxon>Neoptera</taxon>
        <taxon>Endopterygota</taxon>
        <taxon>Hymenoptera</taxon>
        <taxon>Apocrita</taxon>
        <taxon>Aculeata</taxon>
        <taxon>Apoidea</taxon>
        <taxon>Anthophila</taxon>
        <taxon>Apidae</taxon>
        <taxon>Melipona</taxon>
    </lineage>
</organism>
<dbReference type="EMBL" id="KQ435876">
    <property type="protein sequence ID" value="KOX70110.1"/>
    <property type="molecule type" value="Genomic_DNA"/>
</dbReference>
<protein>
    <submittedName>
        <fullName evidence="1">Uncharacterized protein</fullName>
    </submittedName>
</protein>